<name>A0A8X8GLQ6_ACIGI</name>
<sequence>MGQAYIIAATRTVNGLSHGIISSFNPSELLSFVFNSLILKTKCDPEFIERVLIGFVNHPNANIKKMTNDALAHSILSPQQLVNRLEYQHNTAQQTLHYAAQIVMSETHDIVIASGVENHLSRDQQMWMPNDANKSRFFLKDTALNQNAHMLSVKQLSYAMELLKKYRLNRDLLDYYSFNSHFKALSAWQANKFEAEIIPMLHNFENSSASPMRIQDESIIEYISWSIFTKSPTILPDLPMTSKHISSNTYGASGLIIANDRGLKLLKTPPIARILYMNSLQSNHKDIDANIFFATQNALEKAGLTINQIDLYEMNEVFTPLPLAWLSVLGADPDRLNIHGGTLALGESCGSISTRMMTTLCHALITTQARYGMQIQYDKKDCIQITIIEKV</sequence>
<dbReference type="Proteomes" id="UP000887320">
    <property type="component" value="Unassembled WGS sequence"/>
</dbReference>
<dbReference type="Pfam" id="PF00108">
    <property type="entry name" value="Thiolase_N"/>
    <property type="match status" value="1"/>
</dbReference>
<evidence type="ECO:0008006" key="9">
    <source>
        <dbReference type="Google" id="ProtNLM"/>
    </source>
</evidence>
<dbReference type="InterPro" id="IPR002155">
    <property type="entry name" value="Thiolase"/>
</dbReference>
<keyword evidence="3 4" id="KW-0012">Acyltransferase</keyword>
<organism evidence="7 8">
    <name type="scientific">Acinetobacter guillouiae</name>
    <name type="common">Acinetobacter genomosp. 11</name>
    <dbReference type="NCBI Taxonomy" id="106649"/>
    <lineage>
        <taxon>Bacteria</taxon>
        <taxon>Pseudomonadati</taxon>
        <taxon>Pseudomonadota</taxon>
        <taxon>Gammaproteobacteria</taxon>
        <taxon>Moraxellales</taxon>
        <taxon>Moraxellaceae</taxon>
        <taxon>Acinetobacter</taxon>
    </lineage>
</organism>
<protein>
    <recommendedName>
        <fullName evidence="9">Acetyl-CoA acetyltransferase</fullName>
    </recommendedName>
</protein>
<dbReference type="Gene3D" id="3.40.47.10">
    <property type="match status" value="2"/>
</dbReference>
<proteinExistence type="inferred from homology"/>
<reference evidence="7" key="1">
    <citation type="submission" date="2021-07" db="EMBL/GenBank/DDBJ databases">
        <authorList>
            <person name="Fernandez M."/>
            <person name="Pereira P."/>
            <person name="Torres Tejerizo G.A."/>
            <person name="Gonzalez P."/>
            <person name="Agostini E."/>
        </authorList>
    </citation>
    <scope>NUCLEOTIDE SEQUENCE</scope>
    <source>
        <strain evidence="7">SFC 500-1A</strain>
    </source>
</reference>
<evidence type="ECO:0000259" key="6">
    <source>
        <dbReference type="Pfam" id="PF02803"/>
    </source>
</evidence>
<dbReference type="AlphaFoldDB" id="A0A8X8GLQ6"/>
<evidence type="ECO:0000256" key="1">
    <source>
        <dbReference type="ARBA" id="ARBA00010982"/>
    </source>
</evidence>
<dbReference type="PANTHER" id="PTHR43365">
    <property type="entry name" value="BLR7806 PROTEIN"/>
    <property type="match status" value="1"/>
</dbReference>
<dbReference type="InterPro" id="IPR020616">
    <property type="entry name" value="Thiolase_N"/>
</dbReference>
<dbReference type="PIRSF" id="PIRSF000429">
    <property type="entry name" value="Ac-CoA_Ac_transf"/>
    <property type="match status" value="1"/>
</dbReference>
<evidence type="ECO:0000256" key="3">
    <source>
        <dbReference type="ARBA" id="ARBA00023315"/>
    </source>
</evidence>
<dbReference type="InterPro" id="IPR016039">
    <property type="entry name" value="Thiolase-like"/>
</dbReference>
<dbReference type="PANTHER" id="PTHR43365:SF1">
    <property type="entry name" value="ACETYL-COA C-ACYLTRANSFERASE"/>
    <property type="match status" value="1"/>
</dbReference>
<keyword evidence="2 4" id="KW-0808">Transferase</keyword>
<evidence type="ECO:0000256" key="2">
    <source>
        <dbReference type="ARBA" id="ARBA00022679"/>
    </source>
</evidence>
<comment type="caution">
    <text evidence="7">The sequence shown here is derived from an EMBL/GenBank/DDBJ whole genome shotgun (WGS) entry which is preliminary data.</text>
</comment>
<dbReference type="Pfam" id="PF02803">
    <property type="entry name" value="Thiolase_C"/>
    <property type="match status" value="1"/>
</dbReference>
<accession>A0A8X8GLQ6</accession>
<comment type="similarity">
    <text evidence="1 4">Belongs to the thiolase-like superfamily. Thiolase family.</text>
</comment>
<evidence type="ECO:0000256" key="4">
    <source>
        <dbReference type="RuleBase" id="RU003557"/>
    </source>
</evidence>
<evidence type="ECO:0000259" key="5">
    <source>
        <dbReference type="Pfam" id="PF00108"/>
    </source>
</evidence>
<evidence type="ECO:0000313" key="8">
    <source>
        <dbReference type="Proteomes" id="UP000887320"/>
    </source>
</evidence>
<feature type="domain" description="Thiolase C-terminal" evidence="6">
    <location>
        <begin position="270"/>
        <end position="373"/>
    </location>
</feature>
<dbReference type="SUPFAM" id="SSF53901">
    <property type="entry name" value="Thiolase-like"/>
    <property type="match status" value="2"/>
</dbReference>
<dbReference type="InterPro" id="IPR020617">
    <property type="entry name" value="Thiolase_C"/>
</dbReference>
<dbReference type="GO" id="GO:0003988">
    <property type="term" value="F:acetyl-CoA C-acyltransferase activity"/>
    <property type="evidence" value="ECO:0007669"/>
    <property type="project" value="UniProtKB-ARBA"/>
</dbReference>
<dbReference type="EMBL" id="JAHWXT010000004">
    <property type="protein sequence ID" value="MCF0265213.1"/>
    <property type="molecule type" value="Genomic_DNA"/>
</dbReference>
<gene>
    <name evidence="7" type="ORF">KW868_12195</name>
</gene>
<evidence type="ECO:0000313" key="7">
    <source>
        <dbReference type="EMBL" id="MCF0265213.1"/>
    </source>
</evidence>
<dbReference type="RefSeq" id="WP_234623490.1">
    <property type="nucleotide sequence ID" value="NZ_JAHWXT010000004.1"/>
</dbReference>
<feature type="domain" description="Thiolase N-terminal" evidence="5">
    <location>
        <begin position="5"/>
        <end position="219"/>
    </location>
</feature>